<reference evidence="8 9" key="1">
    <citation type="submission" date="2020-08" db="EMBL/GenBank/DDBJ databases">
        <title>Sequencing the genomes of 1000 actinobacteria strains.</title>
        <authorList>
            <person name="Klenk H.-P."/>
        </authorList>
    </citation>
    <scope>NUCLEOTIDE SEQUENCE [LARGE SCALE GENOMIC DNA]</scope>
    <source>
        <strain evidence="8 9">DSM 46887</strain>
    </source>
</reference>
<accession>A0A7W9IA52</accession>
<dbReference type="InterPro" id="IPR000412">
    <property type="entry name" value="ABC_2_transport"/>
</dbReference>
<organism evidence="8 9">
    <name type="scientific">Streptosporangium becharense</name>
    <dbReference type="NCBI Taxonomy" id="1816182"/>
    <lineage>
        <taxon>Bacteria</taxon>
        <taxon>Bacillati</taxon>
        <taxon>Actinomycetota</taxon>
        <taxon>Actinomycetes</taxon>
        <taxon>Streptosporangiales</taxon>
        <taxon>Streptosporangiaceae</taxon>
        <taxon>Streptosporangium</taxon>
    </lineage>
</organism>
<dbReference type="Pfam" id="PF01061">
    <property type="entry name" value="ABC2_membrane"/>
    <property type="match status" value="1"/>
</dbReference>
<comment type="subcellular location">
    <subcellularLocation>
        <location evidence="6">Cell membrane</location>
        <topology evidence="6">Multi-pass membrane protein</topology>
    </subcellularLocation>
    <subcellularLocation>
        <location evidence="1">Membrane</location>
        <topology evidence="1">Multi-pass membrane protein</topology>
    </subcellularLocation>
</comment>
<dbReference type="AlphaFoldDB" id="A0A7W9IA52"/>
<feature type="transmembrane region" description="Helical" evidence="6">
    <location>
        <begin position="39"/>
        <end position="60"/>
    </location>
</feature>
<proteinExistence type="inferred from homology"/>
<name>A0A7W9IA52_9ACTN</name>
<keyword evidence="3 6" id="KW-1133">Transmembrane helix</keyword>
<dbReference type="EMBL" id="JACHMP010000001">
    <property type="protein sequence ID" value="MBB5816964.1"/>
    <property type="molecule type" value="Genomic_DNA"/>
</dbReference>
<dbReference type="PIRSF" id="PIRSF006648">
    <property type="entry name" value="DrrB"/>
    <property type="match status" value="1"/>
</dbReference>
<dbReference type="PANTHER" id="PTHR43229:SF2">
    <property type="entry name" value="NODULATION PROTEIN J"/>
    <property type="match status" value="1"/>
</dbReference>
<keyword evidence="5" id="KW-0046">Antibiotic resistance</keyword>
<comment type="similarity">
    <text evidence="6">Belongs to the ABC-2 integral membrane protein family.</text>
</comment>
<feature type="transmembrane region" description="Helical" evidence="6">
    <location>
        <begin position="80"/>
        <end position="98"/>
    </location>
</feature>
<feature type="domain" description="ABC transmembrane type-2" evidence="7">
    <location>
        <begin position="40"/>
        <end position="273"/>
    </location>
</feature>
<dbReference type="RefSeq" id="WP_375782503.1">
    <property type="nucleotide sequence ID" value="NZ_JACHMP010000001.1"/>
</dbReference>
<feature type="transmembrane region" description="Helical" evidence="6">
    <location>
        <begin position="185"/>
        <end position="203"/>
    </location>
</feature>
<evidence type="ECO:0000313" key="8">
    <source>
        <dbReference type="EMBL" id="MBB5816964.1"/>
    </source>
</evidence>
<dbReference type="GO" id="GO:0046677">
    <property type="term" value="P:response to antibiotic"/>
    <property type="evidence" value="ECO:0007669"/>
    <property type="project" value="UniProtKB-KW"/>
</dbReference>
<evidence type="ECO:0000259" key="7">
    <source>
        <dbReference type="PROSITE" id="PS51012"/>
    </source>
</evidence>
<gene>
    <name evidence="8" type="ORF">F4562_000026</name>
</gene>
<evidence type="ECO:0000256" key="3">
    <source>
        <dbReference type="ARBA" id="ARBA00022989"/>
    </source>
</evidence>
<evidence type="ECO:0000256" key="2">
    <source>
        <dbReference type="ARBA" id="ARBA00022692"/>
    </source>
</evidence>
<dbReference type="GO" id="GO:0140359">
    <property type="term" value="F:ABC-type transporter activity"/>
    <property type="evidence" value="ECO:0007669"/>
    <property type="project" value="InterPro"/>
</dbReference>
<evidence type="ECO:0000256" key="5">
    <source>
        <dbReference type="ARBA" id="ARBA00023251"/>
    </source>
</evidence>
<feature type="transmembrane region" description="Helical" evidence="6">
    <location>
        <begin position="119"/>
        <end position="144"/>
    </location>
</feature>
<keyword evidence="4 6" id="KW-0472">Membrane</keyword>
<dbReference type="GO" id="GO:0043190">
    <property type="term" value="C:ATP-binding cassette (ABC) transporter complex"/>
    <property type="evidence" value="ECO:0007669"/>
    <property type="project" value="InterPro"/>
</dbReference>
<sequence length="275" mass="29902">MNALLTPTAPRTVPERLGWMLADAWVITRTSLVHWVRNPLLIVYSLLWPIMMVLMLGYVFGSAMTVAGGGDYREFLMPGMFGQTMLFGVAATLTAVSVETAKGVTDRFRSMPMSQSGVVLGRCLCDMINSVLELALLVGCALVVGWTWNNGPAEALAAFGLLLLLRFALIWVGIYIGLMVTPEAAGVAWMPLYLLGMLANTFVSPTQMPAWLGTIAEWNPLSATVAACRELFGNPGLGGDSWAAQHSLLMAVAWPALIVLVFLPLSVRRYRRLSH</sequence>
<dbReference type="PANTHER" id="PTHR43229">
    <property type="entry name" value="NODULATION PROTEIN J"/>
    <property type="match status" value="1"/>
</dbReference>
<dbReference type="PROSITE" id="PS51012">
    <property type="entry name" value="ABC_TM2"/>
    <property type="match status" value="1"/>
</dbReference>
<feature type="transmembrane region" description="Helical" evidence="6">
    <location>
        <begin position="248"/>
        <end position="267"/>
    </location>
</feature>
<comment type="caution">
    <text evidence="8">The sequence shown here is derived from an EMBL/GenBank/DDBJ whole genome shotgun (WGS) entry which is preliminary data.</text>
</comment>
<evidence type="ECO:0000313" key="9">
    <source>
        <dbReference type="Proteomes" id="UP000540685"/>
    </source>
</evidence>
<keyword evidence="2 6" id="KW-0812">Transmembrane</keyword>
<dbReference type="InterPro" id="IPR013525">
    <property type="entry name" value="ABC2_TM"/>
</dbReference>
<evidence type="ECO:0000256" key="6">
    <source>
        <dbReference type="RuleBase" id="RU361157"/>
    </source>
</evidence>
<keyword evidence="6" id="KW-0813">Transport</keyword>
<dbReference type="InterPro" id="IPR051784">
    <property type="entry name" value="Nod_factor_ABC_transporter"/>
</dbReference>
<feature type="transmembrane region" description="Helical" evidence="6">
    <location>
        <begin position="156"/>
        <end position="178"/>
    </location>
</feature>
<keyword evidence="9" id="KW-1185">Reference proteome</keyword>
<dbReference type="Proteomes" id="UP000540685">
    <property type="component" value="Unassembled WGS sequence"/>
</dbReference>
<evidence type="ECO:0000256" key="4">
    <source>
        <dbReference type="ARBA" id="ARBA00023136"/>
    </source>
</evidence>
<protein>
    <recommendedName>
        <fullName evidence="6">Transport permease protein</fullName>
    </recommendedName>
</protein>
<evidence type="ECO:0000256" key="1">
    <source>
        <dbReference type="ARBA" id="ARBA00004141"/>
    </source>
</evidence>
<dbReference type="InterPro" id="IPR047817">
    <property type="entry name" value="ABC2_TM_bact-type"/>
</dbReference>
<keyword evidence="6" id="KW-1003">Cell membrane</keyword>